<dbReference type="OrthoDB" id="3252106at2759"/>
<sequence>MDGHRTCSACGRDDLTVTGLSQHIAKSRDPRCHALYSQSRSRTNNEVNEAKLAFDDADFIEGDYNGNEDKLGRRPAASEHTADSDEDDFDDHLLFEPEWEAAPLQPQADEDSDLDLLDDAFVDDELEDQQNTCQDIETHARGHSGFVRVPYPDPRAGRSMSHGSVDHGANAAYGAHLANDENSYHPFNSQIEWEVARWAKLRGATSTAFLDLLSIDGVSECLGFLSTTNPTGRPKFKWEQVFIAGESFDVYYRDIIECMESLYGDPNFARYLMFAPERHYTDEDQTVRLFHDMHTGKWWWNTQKKLDQHRAGGTIIPIIISTDKTQVTMFRNKSAYPMYLMIGNIPKEIHRKPSQGGHILLAYLPTTQLKHITNKASRRWSIANLYHTCMSRVLAPLQHAGLEGINMRSGDGALRHCHPLFASFVGDYPKQLLATGIKFGDCPKCDVEKNDTESNTVPLHLRKIGEVLDALTALDQGNLAFVRACAAVGIKPLIHPFWEGLPFTNIFQGITPDVLHQLYQGLVKHLLAWLEAACGATEIDARCRRLPPNHHIRLFAKGITTLSCISGTEHAQICCFLLSIIIDIRLPNNLNAGHLLRAVRGLLDFLYLVQYPCHSTETLQLLDEALDLFHENKLIFVELGIQNNFNLPKLHAARHYHLMIMLFCSTDNYNTEYTERLHIDLAKDAYRATNHKDNWQLAGGHQADPYHSRPPDMTFGREQVMTKHPSTKSVSLEKLAMDYSATHFCDALAHFIAQQSRGNDPVPLNGHALDVLAHNIHFPFHRLPVFHKVKWCSVDACGHGDTHVTLDSVHAKPQCNLGACLVARQSDTALVRVGMNLKDLRVRVMFTFAPKSIPLLFPPMVHLPTHLAYVKWFTPFPPAPDRNSGLYKLLRSLRGGDTVASIVPVADIERSVHLIPRFCVIAPQEWTSDTVLEDCDTFWLNSYIDRYTFSMFR</sequence>
<feature type="compositionally biased region" description="Basic and acidic residues" evidence="1">
    <location>
        <begin position="67"/>
        <end position="83"/>
    </location>
</feature>
<name>A0A0D0B1H3_9AGAM</name>
<dbReference type="Proteomes" id="UP000054485">
    <property type="component" value="Unassembled WGS sequence"/>
</dbReference>
<evidence type="ECO:0000256" key="1">
    <source>
        <dbReference type="SAM" id="MobiDB-lite"/>
    </source>
</evidence>
<gene>
    <name evidence="2" type="ORF">CY34DRAFT_789065</name>
</gene>
<dbReference type="AlphaFoldDB" id="A0A0D0B1H3"/>
<dbReference type="InParanoid" id="A0A0D0B1H3"/>
<reference evidence="2 3" key="1">
    <citation type="submission" date="2014-04" db="EMBL/GenBank/DDBJ databases">
        <authorList>
            <consortium name="DOE Joint Genome Institute"/>
            <person name="Kuo A."/>
            <person name="Ruytinx J."/>
            <person name="Rineau F."/>
            <person name="Colpaert J."/>
            <person name="Kohler A."/>
            <person name="Nagy L.G."/>
            <person name="Floudas D."/>
            <person name="Copeland A."/>
            <person name="Barry K.W."/>
            <person name="Cichocki N."/>
            <person name="Veneault-Fourrey C."/>
            <person name="LaButti K."/>
            <person name="Lindquist E.A."/>
            <person name="Lipzen A."/>
            <person name="Lundell T."/>
            <person name="Morin E."/>
            <person name="Murat C."/>
            <person name="Sun H."/>
            <person name="Tunlid A."/>
            <person name="Henrissat B."/>
            <person name="Grigoriev I.V."/>
            <person name="Hibbett D.S."/>
            <person name="Martin F."/>
            <person name="Nordberg H.P."/>
            <person name="Cantor M.N."/>
            <person name="Hua S.X."/>
        </authorList>
    </citation>
    <scope>NUCLEOTIDE SEQUENCE [LARGE SCALE GENOMIC DNA]</scope>
    <source>
        <strain evidence="2 3">UH-Slu-Lm8-n1</strain>
    </source>
</reference>
<dbReference type="Pfam" id="PF18759">
    <property type="entry name" value="Plavaka"/>
    <property type="match status" value="1"/>
</dbReference>
<feature type="region of interest" description="Disordered" evidence="1">
    <location>
        <begin position="66"/>
        <end position="89"/>
    </location>
</feature>
<protein>
    <submittedName>
        <fullName evidence="2">Unplaced genomic scaffold CY34scaffold_72, whole genome shotgun sequence</fullName>
    </submittedName>
</protein>
<evidence type="ECO:0000313" key="3">
    <source>
        <dbReference type="Proteomes" id="UP000054485"/>
    </source>
</evidence>
<proteinExistence type="predicted"/>
<dbReference type="InterPro" id="IPR041078">
    <property type="entry name" value="Plavaka"/>
</dbReference>
<keyword evidence="3" id="KW-1185">Reference proteome</keyword>
<organism evidence="2 3">
    <name type="scientific">Suillus luteus UH-Slu-Lm8-n1</name>
    <dbReference type="NCBI Taxonomy" id="930992"/>
    <lineage>
        <taxon>Eukaryota</taxon>
        <taxon>Fungi</taxon>
        <taxon>Dikarya</taxon>
        <taxon>Basidiomycota</taxon>
        <taxon>Agaricomycotina</taxon>
        <taxon>Agaricomycetes</taxon>
        <taxon>Agaricomycetidae</taxon>
        <taxon>Boletales</taxon>
        <taxon>Suillineae</taxon>
        <taxon>Suillaceae</taxon>
        <taxon>Suillus</taxon>
    </lineage>
</organism>
<accession>A0A0D0B1H3</accession>
<dbReference type="EMBL" id="KN835203">
    <property type="protein sequence ID" value="KIK43864.1"/>
    <property type="molecule type" value="Genomic_DNA"/>
</dbReference>
<dbReference type="HOGENOM" id="CLU_006344_4_3_1"/>
<reference evidence="3" key="2">
    <citation type="submission" date="2015-01" db="EMBL/GenBank/DDBJ databases">
        <title>Evolutionary Origins and Diversification of the Mycorrhizal Mutualists.</title>
        <authorList>
            <consortium name="DOE Joint Genome Institute"/>
            <consortium name="Mycorrhizal Genomics Consortium"/>
            <person name="Kohler A."/>
            <person name="Kuo A."/>
            <person name="Nagy L.G."/>
            <person name="Floudas D."/>
            <person name="Copeland A."/>
            <person name="Barry K.W."/>
            <person name="Cichocki N."/>
            <person name="Veneault-Fourrey C."/>
            <person name="LaButti K."/>
            <person name="Lindquist E.A."/>
            <person name="Lipzen A."/>
            <person name="Lundell T."/>
            <person name="Morin E."/>
            <person name="Murat C."/>
            <person name="Riley R."/>
            <person name="Ohm R."/>
            <person name="Sun H."/>
            <person name="Tunlid A."/>
            <person name="Henrissat B."/>
            <person name="Grigoriev I.V."/>
            <person name="Hibbett D.S."/>
            <person name="Martin F."/>
        </authorList>
    </citation>
    <scope>NUCLEOTIDE SEQUENCE [LARGE SCALE GENOMIC DNA]</scope>
    <source>
        <strain evidence="3">UH-Slu-Lm8-n1</strain>
    </source>
</reference>
<evidence type="ECO:0000313" key="2">
    <source>
        <dbReference type="EMBL" id="KIK43864.1"/>
    </source>
</evidence>